<evidence type="ECO:0000313" key="20">
    <source>
        <dbReference type="EMBL" id="OJJ77203.1"/>
    </source>
</evidence>
<comment type="function">
    <text evidence="1">Component of the EKC/KEOPS complex that is required for the formation of a threonylcarbamoyl group on adenosine at position 37 (t(6)A37) in tRNAs that read codons beginning with adenine. The complex is probably involved in the transfer of the threonylcarbamoyl moiety of threonylcarbamoyl-AMP (TC-AMP) to the N6 group of A37. BUD32 has ATPase activity in the context of the EKC/KEOPS complex and likely plays a supporting role to the catalytic subunit KAE1. The EKC/KEOPS complex also promotes both telomere uncapping and telomere elongation. The complex is required for efficient recruitment of transcriptional coactivators.</text>
</comment>
<dbReference type="STRING" id="767769.A0A1L9UZT6"/>
<dbReference type="PROSITE" id="PS50011">
    <property type="entry name" value="PROTEIN_KINASE_DOM"/>
    <property type="match status" value="1"/>
</dbReference>
<sequence>MATNTGNQRLWSQEFACLAGVLTHAHLVNAEEHQRRWAHMYAWKSSLATVIHDLLQPGSLLSAEHPILHEVLSRRYYASMQARGEAEVSKCTHLLDGLYGTVRTDSYRYQQYVRSGGSTIRSQARRRVYVPDEYRANLCPTLLDEFVLRGILGIGTYGVVFLAHKRHDPRSAGSQKLYAIKAEAISTVNTDLRNATSPSVAPLYYPMPHHFRYIPTEAYILLLADGCKRFPTLDSVYSHGKYQATVMEAVETKAVREERYDPYAPTSVWYKFMLNPKSGTSLVTDKKTDAREVDACMIATQLLEATAYLYDMRLCHTDISHVNYLLDDEHNTTLIDLGLVHFGLRDGDFQKSSTPYIANYEKFMTPELAMELLKPEHNNVGLGSDTTLIPFRHDVRHLTIWQLGCIIYEVLHGFAPWEDPHWDPTIERIVRWNKGSNAAERARRMRKLRQRRMRIINEELPISAKLSQDCMDMLRVMLAKYRKKRPKLYEVLSLRWFGQHSFWEGREISKKRRAVALGRIRQIRKSPRISRNSRNSS</sequence>
<evidence type="ECO:0000256" key="18">
    <source>
        <dbReference type="PROSITE-ProRule" id="PRU10141"/>
    </source>
</evidence>
<comment type="catalytic activity">
    <reaction evidence="16">
        <text>L-threonyl-[protein] + ATP = O-phospho-L-threonyl-[protein] + ADP + H(+)</text>
        <dbReference type="Rhea" id="RHEA:46608"/>
        <dbReference type="Rhea" id="RHEA-COMP:11060"/>
        <dbReference type="Rhea" id="RHEA-COMP:11605"/>
        <dbReference type="ChEBI" id="CHEBI:15378"/>
        <dbReference type="ChEBI" id="CHEBI:30013"/>
        <dbReference type="ChEBI" id="CHEBI:30616"/>
        <dbReference type="ChEBI" id="CHEBI:61977"/>
        <dbReference type="ChEBI" id="CHEBI:456216"/>
        <dbReference type="EC" id="2.7.11.1"/>
    </reaction>
</comment>
<evidence type="ECO:0000256" key="7">
    <source>
        <dbReference type="ARBA" id="ARBA00019973"/>
    </source>
</evidence>
<evidence type="ECO:0000256" key="10">
    <source>
        <dbReference type="ARBA" id="ARBA00022741"/>
    </source>
</evidence>
<dbReference type="SUPFAM" id="SSF56112">
    <property type="entry name" value="Protein kinase-like (PK-like)"/>
    <property type="match status" value="1"/>
</dbReference>
<dbReference type="OMA" id="HGFAPWE"/>
<evidence type="ECO:0000256" key="5">
    <source>
        <dbReference type="ARBA" id="ARBA00012513"/>
    </source>
</evidence>
<keyword evidence="10 18" id="KW-0547">Nucleotide-binding</keyword>
<accession>A0A1L9UZT6</accession>
<evidence type="ECO:0000256" key="12">
    <source>
        <dbReference type="ARBA" id="ARBA00022840"/>
    </source>
</evidence>
<comment type="catalytic activity">
    <reaction evidence="17">
        <text>L-seryl-[protein] + ATP = O-phospho-L-seryl-[protein] + ADP + H(+)</text>
        <dbReference type="Rhea" id="RHEA:17989"/>
        <dbReference type="Rhea" id="RHEA-COMP:9863"/>
        <dbReference type="Rhea" id="RHEA-COMP:11604"/>
        <dbReference type="ChEBI" id="CHEBI:15378"/>
        <dbReference type="ChEBI" id="CHEBI:29999"/>
        <dbReference type="ChEBI" id="CHEBI:30616"/>
        <dbReference type="ChEBI" id="CHEBI:83421"/>
        <dbReference type="ChEBI" id="CHEBI:456216"/>
        <dbReference type="EC" id="2.7.11.1"/>
    </reaction>
</comment>
<dbReference type="InterPro" id="IPR008266">
    <property type="entry name" value="Tyr_kinase_AS"/>
</dbReference>
<keyword evidence="11" id="KW-0418">Kinase</keyword>
<comment type="similarity">
    <text evidence="3">Belongs to the protein kinase superfamily. CAMK Ser/Thr protein kinase family. NIM1 subfamily.</text>
</comment>
<reference evidence="21" key="1">
    <citation type="journal article" date="2017" name="Genome Biol.">
        <title>Comparative genomics reveals high biological diversity and specific adaptations in the industrially and medically important fungal genus Aspergillus.</title>
        <authorList>
            <person name="de Vries R.P."/>
            <person name="Riley R."/>
            <person name="Wiebenga A."/>
            <person name="Aguilar-Osorio G."/>
            <person name="Amillis S."/>
            <person name="Uchima C.A."/>
            <person name="Anderluh G."/>
            <person name="Asadollahi M."/>
            <person name="Askin M."/>
            <person name="Barry K."/>
            <person name="Battaglia E."/>
            <person name="Bayram O."/>
            <person name="Benocci T."/>
            <person name="Braus-Stromeyer S.A."/>
            <person name="Caldana C."/>
            <person name="Canovas D."/>
            <person name="Cerqueira G.C."/>
            <person name="Chen F."/>
            <person name="Chen W."/>
            <person name="Choi C."/>
            <person name="Clum A."/>
            <person name="Dos Santos R.A."/>
            <person name="Damasio A.R."/>
            <person name="Diallinas G."/>
            <person name="Emri T."/>
            <person name="Fekete E."/>
            <person name="Flipphi M."/>
            <person name="Freyberg S."/>
            <person name="Gallo A."/>
            <person name="Gournas C."/>
            <person name="Habgood R."/>
            <person name="Hainaut M."/>
            <person name="Harispe M.L."/>
            <person name="Henrissat B."/>
            <person name="Hilden K.S."/>
            <person name="Hope R."/>
            <person name="Hossain A."/>
            <person name="Karabika E."/>
            <person name="Karaffa L."/>
            <person name="Karanyi Z."/>
            <person name="Krasevec N."/>
            <person name="Kuo A."/>
            <person name="Kusch H."/>
            <person name="LaButti K."/>
            <person name="Lagendijk E.L."/>
            <person name="Lapidus A."/>
            <person name="Levasseur A."/>
            <person name="Lindquist E."/>
            <person name="Lipzen A."/>
            <person name="Logrieco A.F."/>
            <person name="MacCabe A."/>
            <person name="Maekelae M.R."/>
            <person name="Malavazi I."/>
            <person name="Melin P."/>
            <person name="Meyer V."/>
            <person name="Mielnichuk N."/>
            <person name="Miskei M."/>
            <person name="Molnar A.P."/>
            <person name="Mule G."/>
            <person name="Ngan C.Y."/>
            <person name="Orejas M."/>
            <person name="Orosz E."/>
            <person name="Ouedraogo J.P."/>
            <person name="Overkamp K.M."/>
            <person name="Park H.-S."/>
            <person name="Perrone G."/>
            <person name="Piumi F."/>
            <person name="Punt P.J."/>
            <person name="Ram A.F."/>
            <person name="Ramon A."/>
            <person name="Rauscher S."/>
            <person name="Record E."/>
            <person name="Riano-Pachon D.M."/>
            <person name="Robert V."/>
            <person name="Roehrig J."/>
            <person name="Ruller R."/>
            <person name="Salamov A."/>
            <person name="Salih N.S."/>
            <person name="Samson R.A."/>
            <person name="Sandor E."/>
            <person name="Sanguinetti M."/>
            <person name="Schuetze T."/>
            <person name="Sepcic K."/>
            <person name="Shelest E."/>
            <person name="Sherlock G."/>
            <person name="Sophianopoulou V."/>
            <person name="Squina F.M."/>
            <person name="Sun H."/>
            <person name="Susca A."/>
            <person name="Todd R.B."/>
            <person name="Tsang A."/>
            <person name="Unkles S.E."/>
            <person name="van de Wiele N."/>
            <person name="van Rossen-Uffink D."/>
            <person name="Oliveira J.V."/>
            <person name="Vesth T.C."/>
            <person name="Visser J."/>
            <person name="Yu J.-H."/>
            <person name="Zhou M."/>
            <person name="Andersen M.R."/>
            <person name="Archer D.B."/>
            <person name="Baker S.E."/>
            <person name="Benoit I."/>
            <person name="Brakhage A.A."/>
            <person name="Braus G.H."/>
            <person name="Fischer R."/>
            <person name="Frisvad J.C."/>
            <person name="Goldman G.H."/>
            <person name="Houbraken J."/>
            <person name="Oakley B."/>
            <person name="Pocsi I."/>
            <person name="Scazzocchio C."/>
            <person name="Seiboth B."/>
            <person name="vanKuyk P.A."/>
            <person name="Wortman J."/>
            <person name="Dyer P.S."/>
            <person name="Grigoriev I.V."/>
        </authorList>
    </citation>
    <scope>NUCLEOTIDE SEQUENCE [LARGE SCALE GENOMIC DNA]</scope>
    <source>
        <strain evidence="21">CBS 101740 / IMI 381727 / IBT 21946</strain>
    </source>
</reference>
<dbReference type="Pfam" id="PF00069">
    <property type="entry name" value="Pkinase"/>
    <property type="match status" value="1"/>
</dbReference>
<dbReference type="InterPro" id="IPR000719">
    <property type="entry name" value="Prot_kinase_dom"/>
</dbReference>
<keyword evidence="13" id="KW-0158">Chromosome</keyword>
<evidence type="ECO:0000256" key="8">
    <source>
        <dbReference type="ARBA" id="ARBA00022527"/>
    </source>
</evidence>
<feature type="binding site" evidence="18">
    <location>
        <position position="181"/>
    </location>
    <ligand>
        <name>ATP</name>
        <dbReference type="ChEBI" id="CHEBI:30616"/>
    </ligand>
</feature>
<keyword evidence="12 18" id="KW-0067">ATP-binding</keyword>
<evidence type="ECO:0000256" key="3">
    <source>
        <dbReference type="ARBA" id="ARBA00010791"/>
    </source>
</evidence>
<dbReference type="GO" id="GO:0005737">
    <property type="term" value="C:cytoplasm"/>
    <property type="evidence" value="ECO:0007669"/>
    <property type="project" value="TreeGrafter"/>
</dbReference>
<evidence type="ECO:0000313" key="21">
    <source>
        <dbReference type="Proteomes" id="UP000184499"/>
    </source>
</evidence>
<dbReference type="InterPro" id="IPR017441">
    <property type="entry name" value="Protein_kinase_ATP_BS"/>
</dbReference>
<dbReference type="PANTHER" id="PTHR24346:SF82">
    <property type="entry name" value="KP78A-RELATED"/>
    <property type="match status" value="1"/>
</dbReference>
<keyword evidence="9" id="KW-0808">Transferase</keyword>
<dbReference type="InterPro" id="IPR011009">
    <property type="entry name" value="Kinase-like_dom_sf"/>
</dbReference>
<dbReference type="AlphaFoldDB" id="A0A1L9UZT6"/>
<evidence type="ECO:0000256" key="4">
    <source>
        <dbReference type="ARBA" id="ARBA00011534"/>
    </source>
</evidence>
<dbReference type="PANTHER" id="PTHR24346">
    <property type="entry name" value="MAP/MICROTUBULE AFFINITY-REGULATING KINASE"/>
    <property type="match status" value="1"/>
</dbReference>
<feature type="domain" description="Protein kinase" evidence="19">
    <location>
        <begin position="146"/>
        <end position="503"/>
    </location>
</feature>
<dbReference type="GO" id="GO:0005524">
    <property type="term" value="F:ATP binding"/>
    <property type="evidence" value="ECO:0007669"/>
    <property type="project" value="UniProtKB-UniRule"/>
</dbReference>
<dbReference type="GO" id="GO:0000781">
    <property type="term" value="C:chromosome, telomeric region"/>
    <property type="evidence" value="ECO:0007669"/>
    <property type="project" value="UniProtKB-SubCell"/>
</dbReference>
<dbReference type="SMART" id="SM00220">
    <property type="entry name" value="S_TKc"/>
    <property type="match status" value="1"/>
</dbReference>
<evidence type="ECO:0000256" key="13">
    <source>
        <dbReference type="ARBA" id="ARBA00022895"/>
    </source>
</evidence>
<evidence type="ECO:0000256" key="11">
    <source>
        <dbReference type="ARBA" id="ARBA00022777"/>
    </source>
</evidence>
<dbReference type="GO" id="GO:0035556">
    <property type="term" value="P:intracellular signal transduction"/>
    <property type="evidence" value="ECO:0007669"/>
    <property type="project" value="TreeGrafter"/>
</dbReference>
<evidence type="ECO:0000256" key="9">
    <source>
        <dbReference type="ARBA" id="ARBA00022679"/>
    </source>
</evidence>
<evidence type="ECO:0000256" key="6">
    <source>
        <dbReference type="ARBA" id="ARBA00013948"/>
    </source>
</evidence>
<dbReference type="GO" id="GO:0004674">
    <property type="term" value="F:protein serine/threonine kinase activity"/>
    <property type="evidence" value="ECO:0007669"/>
    <property type="project" value="UniProtKB-KW"/>
</dbReference>
<evidence type="ECO:0000256" key="14">
    <source>
        <dbReference type="ARBA" id="ARBA00030980"/>
    </source>
</evidence>
<gene>
    <name evidence="20" type="ORF">ASPBRDRAFT_230828</name>
</gene>
<dbReference type="EC" id="2.7.11.1" evidence="5"/>
<dbReference type="Proteomes" id="UP000184499">
    <property type="component" value="Unassembled WGS sequence"/>
</dbReference>
<comment type="subcellular location">
    <subcellularLocation>
        <location evidence="2">Chromosome</location>
        <location evidence="2">Telomere</location>
    </subcellularLocation>
</comment>
<dbReference type="Gene3D" id="1.10.510.10">
    <property type="entry name" value="Transferase(Phosphotransferase) domain 1"/>
    <property type="match status" value="1"/>
</dbReference>
<evidence type="ECO:0000256" key="2">
    <source>
        <dbReference type="ARBA" id="ARBA00004574"/>
    </source>
</evidence>
<proteinExistence type="inferred from homology"/>
<organism evidence="20 21">
    <name type="scientific">Aspergillus brasiliensis (strain CBS 101740 / IMI 381727 / IBT 21946)</name>
    <dbReference type="NCBI Taxonomy" id="767769"/>
    <lineage>
        <taxon>Eukaryota</taxon>
        <taxon>Fungi</taxon>
        <taxon>Dikarya</taxon>
        <taxon>Ascomycota</taxon>
        <taxon>Pezizomycotina</taxon>
        <taxon>Eurotiomycetes</taxon>
        <taxon>Eurotiomycetidae</taxon>
        <taxon>Eurotiales</taxon>
        <taxon>Aspergillaceae</taxon>
        <taxon>Aspergillus</taxon>
        <taxon>Aspergillus subgen. Circumdati</taxon>
    </lineage>
</organism>
<comment type="subunit">
    <text evidence="4">Component of the EKC/KEOPS complex composed of at least BUD32, CGI121, GON7, KAE1 and PCC1; the whole complex dimerizes.</text>
</comment>
<dbReference type="VEuPathDB" id="FungiDB:ASPBRDRAFT_230828"/>
<keyword evidence="21" id="KW-1185">Reference proteome</keyword>
<dbReference type="RefSeq" id="XP_067484450.1">
    <property type="nucleotide sequence ID" value="XM_067622002.1"/>
</dbReference>
<evidence type="ECO:0000256" key="16">
    <source>
        <dbReference type="ARBA" id="ARBA00047899"/>
    </source>
</evidence>
<protein>
    <recommendedName>
        <fullName evidence="7">EKC/KEOPS complex subunit BUD32</fullName>
        <ecNumber evidence="5">2.7.11.1</ecNumber>
    </recommendedName>
    <alternativeName>
        <fullName evidence="14 15">Atypical Serine/threonine protein kinase BUD32</fullName>
    </alternativeName>
    <alternativeName>
        <fullName evidence="6">EKC/KEOPS complex subunit bud32</fullName>
    </alternativeName>
</protein>
<dbReference type="EMBL" id="KV878679">
    <property type="protein sequence ID" value="OJJ77203.1"/>
    <property type="molecule type" value="Genomic_DNA"/>
</dbReference>
<dbReference type="PROSITE" id="PS00109">
    <property type="entry name" value="PROTEIN_KINASE_TYR"/>
    <property type="match status" value="1"/>
</dbReference>
<evidence type="ECO:0000256" key="15">
    <source>
        <dbReference type="ARBA" id="ARBA00033194"/>
    </source>
</evidence>
<keyword evidence="8" id="KW-0723">Serine/threonine-protein kinase</keyword>
<dbReference type="GeneID" id="93574490"/>
<dbReference type="PROSITE" id="PS00107">
    <property type="entry name" value="PROTEIN_KINASE_ATP"/>
    <property type="match status" value="1"/>
</dbReference>
<evidence type="ECO:0000259" key="19">
    <source>
        <dbReference type="PROSITE" id="PS50011"/>
    </source>
</evidence>
<dbReference type="OrthoDB" id="8596411at2759"/>
<evidence type="ECO:0000256" key="17">
    <source>
        <dbReference type="ARBA" id="ARBA00048679"/>
    </source>
</evidence>
<keyword evidence="13" id="KW-0779">Telomere</keyword>
<evidence type="ECO:0000256" key="1">
    <source>
        <dbReference type="ARBA" id="ARBA00003747"/>
    </source>
</evidence>
<name>A0A1L9UZT6_ASPBC</name>